<accession>A0A1B9HTZ7</accession>
<organism evidence="2">
    <name type="scientific">Kwoniella pini CBS 10737</name>
    <dbReference type="NCBI Taxonomy" id="1296096"/>
    <lineage>
        <taxon>Eukaryota</taxon>
        <taxon>Fungi</taxon>
        <taxon>Dikarya</taxon>
        <taxon>Basidiomycota</taxon>
        <taxon>Agaricomycotina</taxon>
        <taxon>Tremellomycetes</taxon>
        <taxon>Tremellales</taxon>
        <taxon>Cryptococcaceae</taxon>
        <taxon>Kwoniella</taxon>
    </lineage>
</organism>
<reference evidence="2" key="1">
    <citation type="submission" date="2013-07" db="EMBL/GenBank/DDBJ databases">
        <title>The Genome Sequence of Cryptococcus pinus CBS10737.</title>
        <authorList>
            <consortium name="The Broad Institute Genome Sequencing Platform"/>
            <person name="Cuomo C."/>
            <person name="Litvintseva A."/>
            <person name="Chen Y."/>
            <person name="Heitman J."/>
            <person name="Sun S."/>
            <person name="Springer D."/>
            <person name="Dromer F."/>
            <person name="Young S.K."/>
            <person name="Zeng Q."/>
            <person name="Gargeya S."/>
            <person name="Fitzgerald M."/>
            <person name="Abouelleil A."/>
            <person name="Alvarado L."/>
            <person name="Berlin A.M."/>
            <person name="Chapman S.B."/>
            <person name="Dewar J."/>
            <person name="Goldberg J."/>
            <person name="Griggs A."/>
            <person name="Gujja S."/>
            <person name="Hansen M."/>
            <person name="Howarth C."/>
            <person name="Imamovic A."/>
            <person name="Larimer J."/>
            <person name="McCowan C."/>
            <person name="Murphy C."/>
            <person name="Pearson M."/>
            <person name="Priest M."/>
            <person name="Roberts A."/>
            <person name="Saif S."/>
            <person name="Shea T."/>
            <person name="Sykes S."/>
            <person name="Wortman J."/>
            <person name="Nusbaum C."/>
            <person name="Birren B."/>
        </authorList>
    </citation>
    <scope>NUCLEOTIDE SEQUENCE [LARGE SCALE GENOMIC DNA]</scope>
    <source>
        <strain evidence="2">CBS 10737</strain>
    </source>
</reference>
<sequence length="112" mass="12498">MATTIDTISVARITVFARQERCKRLFDRTGQREVDVGRKRSEEGGEVIPSGRRFGGKNSDLKQRFFGSRNIMRSGDMNVFSKKHGPAPERIGTYATAPGSVSSTLSRSVWFL</sequence>
<dbReference type="EMBL" id="KI894015">
    <property type="protein sequence ID" value="OCF46741.1"/>
    <property type="molecule type" value="Genomic_DNA"/>
</dbReference>
<evidence type="ECO:0000256" key="1">
    <source>
        <dbReference type="SAM" id="MobiDB-lite"/>
    </source>
</evidence>
<reference evidence="2" key="2">
    <citation type="submission" date="2016-07" db="EMBL/GenBank/DDBJ databases">
        <title>Evolution of pathogenesis and genome organization in the Tremellales.</title>
        <authorList>
            <person name="Cuomo C."/>
            <person name="Litvintseva A."/>
            <person name="Heitman J."/>
            <person name="Chen Y."/>
            <person name="Sun S."/>
            <person name="Springer D."/>
            <person name="Dromer F."/>
            <person name="Young S."/>
            <person name="Zeng Q."/>
            <person name="Chapman S."/>
            <person name="Gujja S."/>
            <person name="Saif S."/>
            <person name="Birren B."/>
        </authorList>
    </citation>
    <scope>NUCLEOTIDE SEQUENCE</scope>
    <source>
        <strain evidence="2">CBS 10737</strain>
    </source>
</reference>
<dbReference type="AlphaFoldDB" id="A0A1B9HTZ7"/>
<evidence type="ECO:0000313" key="2">
    <source>
        <dbReference type="EMBL" id="OCF46741.1"/>
    </source>
</evidence>
<protein>
    <submittedName>
        <fullName evidence="2">Uncharacterized protein</fullName>
    </submittedName>
</protein>
<gene>
    <name evidence="2" type="ORF">I206_07128</name>
</gene>
<feature type="region of interest" description="Disordered" evidence="1">
    <location>
        <begin position="36"/>
        <end position="59"/>
    </location>
</feature>
<name>A0A1B9HTZ7_9TREE</name>
<proteinExistence type="predicted"/>